<proteinExistence type="predicted"/>
<dbReference type="HOGENOM" id="CLU_2784258_0_0_2"/>
<organism evidence="1 2">
    <name type="scientific">Pyrobaculum neutrophilum (strain DSM 2338 / JCM 9278 / NBRC 100436 / V24Sta)</name>
    <name type="common">Thermoproteus neutrophilus</name>
    <dbReference type="NCBI Taxonomy" id="444157"/>
    <lineage>
        <taxon>Archaea</taxon>
        <taxon>Thermoproteota</taxon>
        <taxon>Thermoprotei</taxon>
        <taxon>Thermoproteales</taxon>
        <taxon>Thermoproteaceae</taxon>
        <taxon>Pyrobaculum</taxon>
    </lineage>
</organism>
<evidence type="ECO:0000313" key="1">
    <source>
        <dbReference type="EMBL" id="ACB40447.1"/>
    </source>
</evidence>
<reference evidence="1" key="1">
    <citation type="submission" date="2008-03" db="EMBL/GenBank/DDBJ databases">
        <title>Complete sequence of Thermoproteus neutrophilus V24Sta.</title>
        <authorList>
            <consortium name="US DOE Joint Genome Institute"/>
            <person name="Copeland A."/>
            <person name="Lucas S."/>
            <person name="Lapidus A."/>
            <person name="Glavina del Rio T."/>
            <person name="Dalin E."/>
            <person name="Tice H."/>
            <person name="Bruce D."/>
            <person name="Goodwin L."/>
            <person name="Pitluck S."/>
            <person name="Sims D."/>
            <person name="Brettin T."/>
            <person name="Detter J.C."/>
            <person name="Han C."/>
            <person name="Kuske C.R."/>
            <person name="Schmutz J."/>
            <person name="Larimer F."/>
            <person name="Land M."/>
            <person name="Hauser L."/>
            <person name="Kyrpides N."/>
            <person name="Mikhailova N."/>
            <person name="Biddle J.F."/>
            <person name="Zhang Z."/>
            <person name="Fitz-Gibbon S.T."/>
            <person name="Lowe T.M."/>
            <person name="Saltikov C."/>
            <person name="House C.H."/>
            <person name="Richardson P."/>
        </authorList>
    </citation>
    <scope>NUCLEOTIDE SEQUENCE [LARGE SCALE GENOMIC DNA]</scope>
    <source>
        <strain evidence="1">V24Sta</strain>
    </source>
</reference>
<dbReference type="GeneID" id="6165826"/>
<accession>B1Y9L8</accession>
<dbReference type="OrthoDB" id="29174at2157"/>
<keyword evidence="2" id="KW-1185">Reference proteome</keyword>
<name>B1Y9L8_PYRNV</name>
<evidence type="ECO:0000313" key="2">
    <source>
        <dbReference type="Proteomes" id="UP000001694"/>
    </source>
</evidence>
<dbReference type="eggNOG" id="arCOG09821">
    <property type="taxonomic scope" value="Archaea"/>
</dbReference>
<dbReference type="EMBL" id="CP001014">
    <property type="protein sequence ID" value="ACB40447.1"/>
    <property type="molecule type" value="Genomic_DNA"/>
</dbReference>
<dbReference type="Proteomes" id="UP000001694">
    <property type="component" value="Chromosome"/>
</dbReference>
<dbReference type="RefSeq" id="WP_012350866.1">
    <property type="nucleotide sequence ID" value="NC_010525.1"/>
</dbReference>
<gene>
    <name evidence="1" type="ordered locus">Tneu_1523</name>
</gene>
<sequence>MDLPEGRYKVYKTKKYTIYYVLDDVEIRGNYDRKLERGGHEFYFAGDVVVVKPLRETSQAQEAL</sequence>
<dbReference type="STRING" id="444157.Tneu_1523"/>
<dbReference type="KEGG" id="tne:Tneu_1523"/>
<protein>
    <submittedName>
        <fullName evidence="1">Uncharacterized protein</fullName>
    </submittedName>
</protein>
<dbReference type="AlphaFoldDB" id="B1Y9L8"/>